<protein>
    <submittedName>
        <fullName evidence="2">Right-handed parallel beta-helix repeat-containing protein</fullName>
    </submittedName>
</protein>
<dbReference type="EMBL" id="JBITMB010000005">
    <property type="protein sequence ID" value="MFI7442771.1"/>
    <property type="molecule type" value="Genomic_DNA"/>
</dbReference>
<keyword evidence="3" id="KW-1185">Reference proteome</keyword>
<proteinExistence type="predicted"/>
<evidence type="ECO:0000259" key="1">
    <source>
        <dbReference type="Pfam" id="PF13229"/>
    </source>
</evidence>
<comment type="caution">
    <text evidence="2">The sequence shown here is derived from an EMBL/GenBank/DDBJ whole genome shotgun (WGS) entry which is preliminary data.</text>
</comment>
<dbReference type="Proteomes" id="UP001612928">
    <property type="component" value="Unassembled WGS sequence"/>
</dbReference>
<sequence length="587" mass="61490">MPELFVAPDGDDSAPGTLERPFATLDRARRAARGLTGEITVRLRAGTHLLTAPLELTAADSGRDGHRVVYEPHGYGTAGQEKVVISGGRTVSGWRERSGAWSADVGDLDTRQLYVDGRRAERAAIDGLPGEVSMTETGYLTADAAPLGWHSPADVEFVHRGVYPWTEARIGVASVSRDGDGRTVISMAQPAFARALDLYNSTWEGRTSRGPGLPTRVENDAAFLTEPGTFVLDRSRPGHHVLIYLPRPGERPDRTHVVAPALETLVRVLGARDVTLRGLTFADATWLRPSGPDGFLHYHGSGFHVGGPVDTVAFGEGASVTVPQEMVTIPACVTFEEVSDVRVEGCHFTRLGATALGVSGGAGVTVRGCDFDTLAAGGVVVTGGQGVLLEDNLVRHIGLDYPGSPGIALTGTERCTVAHNHVADVPHCGIVAGPGRGTRILGNLTTGTMGALADGGGVYLAGPQGGSLDDAAVVRGNVIEDTRTPYNFGLYADYGASWVIIEENVVARADSTAILHVSPPLENVVFRGNFWDADPVGADAPPAGVVYEDNTTIAGASDLAAATAELRSRAGLLTPRPTALRAEAATV</sequence>
<dbReference type="SUPFAM" id="SSF51126">
    <property type="entry name" value="Pectin lyase-like"/>
    <property type="match status" value="1"/>
</dbReference>
<evidence type="ECO:0000313" key="2">
    <source>
        <dbReference type="EMBL" id="MFI7442771.1"/>
    </source>
</evidence>
<feature type="domain" description="Right handed beta helix" evidence="1">
    <location>
        <begin position="332"/>
        <end position="458"/>
    </location>
</feature>
<dbReference type="InterPro" id="IPR006626">
    <property type="entry name" value="PbH1"/>
</dbReference>
<gene>
    <name evidence="2" type="ORF">ACIBP5_22615</name>
</gene>
<name>A0ABW8A7L5_9ACTN</name>
<dbReference type="InterPro" id="IPR011050">
    <property type="entry name" value="Pectin_lyase_fold/virulence"/>
</dbReference>
<reference evidence="2 3" key="1">
    <citation type="submission" date="2024-10" db="EMBL/GenBank/DDBJ databases">
        <title>The Natural Products Discovery Center: Release of the First 8490 Sequenced Strains for Exploring Actinobacteria Biosynthetic Diversity.</title>
        <authorList>
            <person name="Kalkreuter E."/>
            <person name="Kautsar S.A."/>
            <person name="Yang D."/>
            <person name="Bader C.D."/>
            <person name="Teijaro C.N."/>
            <person name="Fluegel L."/>
            <person name="Davis C.M."/>
            <person name="Simpson J.R."/>
            <person name="Lauterbach L."/>
            <person name="Steele A.D."/>
            <person name="Gui C."/>
            <person name="Meng S."/>
            <person name="Li G."/>
            <person name="Viehrig K."/>
            <person name="Ye F."/>
            <person name="Su P."/>
            <person name="Kiefer A.F."/>
            <person name="Nichols A."/>
            <person name="Cepeda A.J."/>
            <person name="Yan W."/>
            <person name="Fan B."/>
            <person name="Jiang Y."/>
            <person name="Adhikari A."/>
            <person name="Zheng C.-J."/>
            <person name="Schuster L."/>
            <person name="Cowan T.M."/>
            <person name="Smanski M.J."/>
            <person name="Chevrette M.G."/>
            <person name="De Carvalho L.P.S."/>
            <person name="Shen B."/>
        </authorList>
    </citation>
    <scope>NUCLEOTIDE SEQUENCE [LARGE SCALE GENOMIC DNA]</scope>
    <source>
        <strain evidence="2 3">NPDC049503</strain>
    </source>
</reference>
<accession>A0ABW8A7L5</accession>
<dbReference type="SMART" id="SM00710">
    <property type="entry name" value="PbH1"/>
    <property type="match status" value="7"/>
</dbReference>
<dbReference type="InterPro" id="IPR039448">
    <property type="entry name" value="Beta_helix"/>
</dbReference>
<organism evidence="2 3">
    <name type="scientific">Nonomuraea indica</name>
    <dbReference type="NCBI Taxonomy" id="1581193"/>
    <lineage>
        <taxon>Bacteria</taxon>
        <taxon>Bacillati</taxon>
        <taxon>Actinomycetota</taxon>
        <taxon>Actinomycetes</taxon>
        <taxon>Streptosporangiales</taxon>
        <taxon>Streptosporangiaceae</taxon>
        <taxon>Nonomuraea</taxon>
    </lineage>
</organism>
<dbReference type="Pfam" id="PF13229">
    <property type="entry name" value="Beta_helix"/>
    <property type="match status" value="1"/>
</dbReference>
<dbReference type="PANTHER" id="PTHR36453">
    <property type="entry name" value="SECRETED PROTEIN-RELATED"/>
    <property type="match status" value="1"/>
</dbReference>
<dbReference type="PANTHER" id="PTHR36453:SF1">
    <property type="entry name" value="RIGHT HANDED BETA HELIX DOMAIN-CONTAINING PROTEIN"/>
    <property type="match status" value="1"/>
</dbReference>
<dbReference type="Gene3D" id="2.160.20.10">
    <property type="entry name" value="Single-stranded right-handed beta-helix, Pectin lyase-like"/>
    <property type="match status" value="2"/>
</dbReference>
<dbReference type="RefSeq" id="WP_397022745.1">
    <property type="nucleotide sequence ID" value="NZ_JBITMB010000005.1"/>
</dbReference>
<dbReference type="InterPro" id="IPR012334">
    <property type="entry name" value="Pectin_lyas_fold"/>
</dbReference>
<evidence type="ECO:0000313" key="3">
    <source>
        <dbReference type="Proteomes" id="UP001612928"/>
    </source>
</evidence>